<proteinExistence type="predicted"/>
<gene>
    <name evidence="2" type="ORF">LMG29739_00988</name>
</gene>
<keyword evidence="3" id="KW-1185">Reference proteome</keyword>
<dbReference type="Proteomes" id="UP000494329">
    <property type="component" value="Unassembled WGS sequence"/>
</dbReference>
<dbReference type="AlphaFoldDB" id="A0A6J5DAQ7"/>
<evidence type="ECO:0000313" key="3">
    <source>
        <dbReference type="Proteomes" id="UP000494329"/>
    </source>
</evidence>
<organism evidence="2 3">
    <name type="scientific">Paraburkholderia solisilvae</name>
    <dbReference type="NCBI Taxonomy" id="624376"/>
    <lineage>
        <taxon>Bacteria</taxon>
        <taxon>Pseudomonadati</taxon>
        <taxon>Pseudomonadota</taxon>
        <taxon>Betaproteobacteria</taxon>
        <taxon>Burkholderiales</taxon>
        <taxon>Burkholderiaceae</taxon>
        <taxon>Paraburkholderia</taxon>
    </lineage>
</organism>
<feature type="transmembrane region" description="Helical" evidence="1">
    <location>
        <begin position="22"/>
        <end position="45"/>
    </location>
</feature>
<protein>
    <submittedName>
        <fullName evidence="2">Uncharacterized protein</fullName>
    </submittedName>
</protein>
<keyword evidence="1" id="KW-0472">Membrane</keyword>
<reference evidence="2 3" key="1">
    <citation type="submission" date="2020-04" db="EMBL/GenBank/DDBJ databases">
        <authorList>
            <person name="De Canck E."/>
        </authorList>
    </citation>
    <scope>NUCLEOTIDE SEQUENCE [LARGE SCALE GENOMIC DNA]</scope>
    <source>
        <strain evidence="2 3">LMG 29739</strain>
    </source>
</reference>
<keyword evidence="1" id="KW-1133">Transmembrane helix</keyword>
<name>A0A6J5DAQ7_9BURK</name>
<keyword evidence="1" id="KW-0812">Transmembrane</keyword>
<dbReference type="EMBL" id="CADIKF010000005">
    <property type="protein sequence ID" value="CAB3750212.1"/>
    <property type="molecule type" value="Genomic_DNA"/>
</dbReference>
<dbReference type="RefSeq" id="WP_246270101.1">
    <property type="nucleotide sequence ID" value="NZ_CADIKF010000005.1"/>
</dbReference>
<accession>A0A6J5DAQ7</accession>
<sequence length="110" mass="11257">MYEPAAAPSAAKFARALGVVDALSAAIAGFALFAGTRAFAFLAVVAFREPVLGGAGLVLLAIVGWVRWFCLHVMAERAAARRGVPDRSSTGDVQVIAADYAATSDSSSAV</sequence>
<evidence type="ECO:0000313" key="2">
    <source>
        <dbReference type="EMBL" id="CAB3750212.1"/>
    </source>
</evidence>
<evidence type="ECO:0000256" key="1">
    <source>
        <dbReference type="SAM" id="Phobius"/>
    </source>
</evidence>
<feature type="transmembrane region" description="Helical" evidence="1">
    <location>
        <begin position="51"/>
        <end position="71"/>
    </location>
</feature>